<name>A0A069E3Q9_9PROT</name>
<evidence type="ECO:0000313" key="2">
    <source>
        <dbReference type="EMBL" id="KCZ84602.1"/>
    </source>
</evidence>
<dbReference type="PATRIC" id="fig|1280949.3.peg.602"/>
<dbReference type="EMBL" id="ARYH01000001">
    <property type="protein sequence ID" value="KCZ84602.1"/>
    <property type="molecule type" value="Genomic_DNA"/>
</dbReference>
<accession>A0A069E3Q9</accession>
<reference evidence="2 3" key="1">
    <citation type="journal article" date="2014" name="Antonie Van Leeuwenhoek">
        <title>Hyphomonas beringensis sp. nov. and Hyphomonas chukchiensis sp. nov., isolated from surface seawater of the Bering Sea and Chukchi Sea.</title>
        <authorList>
            <person name="Li C."/>
            <person name="Lai Q."/>
            <person name="Li G."/>
            <person name="Dong C."/>
            <person name="Wang J."/>
            <person name="Liao Y."/>
            <person name="Shao Z."/>
        </authorList>
    </citation>
    <scope>NUCLEOTIDE SEQUENCE [LARGE SCALE GENOMIC DNA]</scope>
    <source>
        <strain evidence="2 3">MHS-3</strain>
    </source>
</reference>
<protein>
    <recommendedName>
        <fullName evidence="4">Lipoprotein</fullName>
    </recommendedName>
</protein>
<feature type="signal peptide" evidence="1">
    <location>
        <begin position="1"/>
        <end position="16"/>
    </location>
</feature>
<evidence type="ECO:0000313" key="3">
    <source>
        <dbReference type="Proteomes" id="UP000027446"/>
    </source>
</evidence>
<keyword evidence="3" id="KW-1185">Reference proteome</keyword>
<feature type="chain" id="PRO_5001660651" description="Lipoprotein" evidence="1">
    <location>
        <begin position="17"/>
        <end position="203"/>
    </location>
</feature>
<proteinExistence type="predicted"/>
<keyword evidence="1" id="KW-0732">Signal</keyword>
<evidence type="ECO:0000256" key="1">
    <source>
        <dbReference type="SAM" id="SignalP"/>
    </source>
</evidence>
<dbReference type="Proteomes" id="UP000027446">
    <property type="component" value="Unassembled WGS sequence"/>
</dbReference>
<gene>
    <name evidence="2" type="ORF">HAD_02945</name>
</gene>
<dbReference type="OrthoDB" id="7619328at2"/>
<sequence length="203" mass="21134">MLTLPLLAKMSSAALASGITACLTYGQYNVAGGPNGSGLMPPASVVHPNARPGVMLDPLAEVADAFATLKQDRAKAARNRAMIDWLGSLRTRFTVQRLETGLVYKVHYTPAAHAGAVLEDYVAVPYGPELPFAVSLHAAGNGVIRLEGLSCAGEETLGEVDLSEGGNTAETAAMAQAEAYLRTPDAADPGLPADCLTTRLNRS</sequence>
<dbReference type="RefSeq" id="WP_035569349.1">
    <property type="nucleotide sequence ID" value="NZ_ARYH01000001.1"/>
</dbReference>
<evidence type="ECO:0008006" key="4">
    <source>
        <dbReference type="Google" id="ProtNLM"/>
    </source>
</evidence>
<organism evidence="2 3">
    <name type="scientific">Hyphomonas adhaerens MHS-3</name>
    <dbReference type="NCBI Taxonomy" id="1280949"/>
    <lineage>
        <taxon>Bacteria</taxon>
        <taxon>Pseudomonadati</taxon>
        <taxon>Pseudomonadota</taxon>
        <taxon>Alphaproteobacteria</taxon>
        <taxon>Hyphomonadales</taxon>
        <taxon>Hyphomonadaceae</taxon>
        <taxon>Hyphomonas</taxon>
    </lineage>
</organism>
<comment type="caution">
    <text evidence="2">The sequence shown here is derived from an EMBL/GenBank/DDBJ whole genome shotgun (WGS) entry which is preliminary data.</text>
</comment>
<dbReference type="AlphaFoldDB" id="A0A069E3Q9"/>